<keyword evidence="2 5" id="KW-0547">Nucleotide-binding</keyword>
<evidence type="ECO:0000256" key="2">
    <source>
        <dbReference type="ARBA" id="ARBA00022741"/>
    </source>
</evidence>
<organism evidence="6 7">
    <name type="scientific">Trichostrongylus colubriformis</name>
    <name type="common">Black scour worm</name>
    <dbReference type="NCBI Taxonomy" id="6319"/>
    <lineage>
        <taxon>Eukaryota</taxon>
        <taxon>Metazoa</taxon>
        <taxon>Ecdysozoa</taxon>
        <taxon>Nematoda</taxon>
        <taxon>Chromadorea</taxon>
        <taxon>Rhabditida</taxon>
        <taxon>Rhabditina</taxon>
        <taxon>Rhabditomorpha</taxon>
        <taxon>Strongyloidea</taxon>
        <taxon>Trichostrongylidae</taxon>
        <taxon>Trichostrongylus</taxon>
    </lineage>
</organism>
<protein>
    <recommendedName>
        <fullName evidence="5">GPN-loop GTPase 2</fullName>
    </recommendedName>
</protein>
<dbReference type="GO" id="GO:0005737">
    <property type="term" value="C:cytoplasm"/>
    <property type="evidence" value="ECO:0007669"/>
    <property type="project" value="TreeGrafter"/>
</dbReference>
<dbReference type="Pfam" id="PF03029">
    <property type="entry name" value="ATP_bind_1"/>
    <property type="match status" value="1"/>
</dbReference>
<keyword evidence="3 5" id="KW-0378">Hydrolase</keyword>
<comment type="function">
    <text evidence="5">Small GTPase required for proper localization of RNA polymerase II and III (RNAPII and RNAPIII). May act at an RNAP assembly step prior to nuclear import.</text>
</comment>
<dbReference type="PANTHER" id="PTHR21231">
    <property type="entry name" value="XPA-BINDING PROTEIN 1-RELATED"/>
    <property type="match status" value="1"/>
</dbReference>
<dbReference type="InterPro" id="IPR027417">
    <property type="entry name" value="P-loop_NTPase"/>
</dbReference>
<accession>A0AAN8FQR2</accession>
<evidence type="ECO:0000256" key="3">
    <source>
        <dbReference type="ARBA" id="ARBA00022801"/>
    </source>
</evidence>
<evidence type="ECO:0000256" key="4">
    <source>
        <dbReference type="ARBA" id="ARBA00023134"/>
    </source>
</evidence>
<dbReference type="GO" id="GO:0003924">
    <property type="term" value="F:GTPase activity"/>
    <property type="evidence" value="ECO:0007669"/>
    <property type="project" value="TreeGrafter"/>
</dbReference>
<dbReference type="Gene3D" id="3.40.50.300">
    <property type="entry name" value="P-loop containing nucleotide triphosphate hydrolases"/>
    <property type="match status" value="1"/>
</dbReference>
<proteinExistence type="inferred from homology"/>
<dbReference type="GO" id="GO:0005525">
    <property type="term" value="F:GTP binding"/>
    <property type="evidence" value="ECO:0007669"/>
    <property type="project" value="UniProtKB-KW"/>
</dbReference>
<gene>
    <name evidence="6" type="ORF">GCK32_005736</name>
</gene>
<comment type="similarity">
    <text evidence="1 5">Belongs to the GPN-loop GTPase family.</text>
</comment>
<dbReference type="AlphaFoldDB" id="A0AAN8FQR2"/>
<dbReference type="PANTHER" id="PTHR21231:SF3">
    <property type="entry name" value="GPN-LOOP GTPASE 2"/>
    <property type="match status" value="1"/>
</dbReference>
<reference evidence="6 7" key="1">
    <citation type="submission" date="2019-10" db="EMBL/GenBank/DDBJ databases">
        <title>Assembly and Annotation for the nematode Trichostrongylus colubriformis.</title>
        <authorList>
            <person name="Martin J."/>
        </authorList>
    </citation>
    <scope>NUCLEOTIDE SEQUENCE [LARGE SCALE GENOMIC DNA]</scope>
    <source>
        <strain evidence="6">G859</strain>
        <tissue evidence="6">Whole worm</tissue>
    </source>
</reference>
<evidence type="ECO:0000256" key="5">
    <source>
        <dbReference type="RuleBase" id="RU365059"/>
    </source>
</evidence>
<comment type="subunit">
    <text evidence="5">Binds to RNA polymerase II (RNAPII).</text>
</comment>
<name>A0AAN8FQR2_TRICO</name>
<dbReference type="InterPro" id="IPR004130">
    <property type="entry name" value="Gpn"/>
</dbReference>
<evidence type="ECO:0000313" key="6">
    <source>
        <dbReference type="EMBL" id="KAK5983966.1"/>
    </source>
</evidence>
<comment type="caution">
    <text evidence="6">The sequence shown here is derived from an EMBL/GenBank/DDBJ whole genome shotgun (WGS) entry which is preliminary data.</text>
</comment>
<keyword evidence="7" id="KW-1185">Reference proteome</keyword>
<sequence>MEMPQINVLSKIDLFDDDAPFNLDYFTHLPDHDYHAITLSLQVPGLQRYHGPNAAICDVVTSFNLVSFGPLNVQKKEDMAEVLRLANSANGRAFHEQGDIREGL</sequence>
<evidence type="ECO:0000256" key="1">
    <source>
        <dbReference type="ARBA" id="ARBA00005290"/>
    </source>
</evidence>
<dbReference type="EMBL" id="WIXE01003421">
    <property type="protein sequence ID" value="KAK5983966.1"/>
    <property type="molecule type" value="Genomic_DNA"/>
</dbReference>
<keyword evidence="4 5" id="KW-0342">GTP-binding</keyword>
<dbReference type="Proteomes" id="UP001331761">
    <property type="component" value="Unassembled WGS sequence"/>
</dbReference>
<evidence type="ECO:0000313" key="7">
    <source>
        <dbReference type="Proteomes" id="UP001331761"/>
    </source>
</evidence>